<feature type="domain" description="GOLD" evidence="10">
    <location>
        <begin position="30"/>
        <end position="118"/>
    </location>
</feature>
<comment type="subcellular location">
    <subcellularLocation>
        <location evidence="1 7">Membrane</location>
        <topology evidence="1 7">Single-pass type I membrane protein</topology>
    </subcellularLocation>
</comment>
<evidence type="ECO:0000313" key="11">
    <source>
        <dbReference type="EMBL" id="GIX65590.1"/>
    </source>
</evidence>
<dbReference type="PANTHER" id="PTHR22811">
    <property type="entry name" value="TRANSMEMBRANE EMP24 DOMAIN-CONTAINING PROTEIN"/>
    <property type="match status" value="1"/>
</dbReference>
<keyword evidence="6 8" id="KW-0472">Membrane</keyword>
<protein>
    <submittedName>
        <fullName evidence="11">Transmembrane emp24 domain-containing protein, putative</fullName>
    </submittedName>
</protein>
<evidence type="ECO:0000259" key="10">
    <source>
        <dbReference type="PROSITE" id="PS50866"/>
    </source>
</evidence>
<comment type="caution">
    <text evidence="11">The sequence shown here is derived from an EMBL/GenBank/DDBJ whole genome shotgun (WGS) entry which is preliminary data.</text>
</comment>
<evidence type="ECO:0000256" key="7">
    <source>
        <dbReference type="RuleBase" id="RU003827"/>
    </source>
</evidence>
<evidence type="ECO:0000256" key="6">
    <source>
        <dbReference type="ARBA" id="ARBA00023136"/>
    </source>
</evidence>
<sequence>MRSPLCVAVVFATCTVGAAGFYFQIDYGFQRCFYETAPKQAMLSINYELVNQEARLCIVRVSDERKNVLQSTNLNDLPARGRIAFVAKEEGTYNVCVDCQGQSWYLAVTAKLALSIEIADGSDKYGRYTHYEVDADTAAKKDEIANLTEDLGKFAGKIMNIQNDQAKESQTVRELHDTYKSMYSSILYFYVIQFLIIGATAAFSVYHITKFFKAYRIV</sequence>
<accession>A0AAV4M059</accession>
<keyword evidence="12" id="KW-1185">Reference proteome</keyword>
<dbReference type="SMART" id="SM01190">
    <property type="entry name" value="EMP24_GP25L"/>
    <property type="match status" value="1"/>
</dbReference>
<evidence type="ECO:0000256" key="9">
    <source>
        <dbReference type="SAM" id="SignalP"/>
    </source>
</evidence>
<dbReference type="AlphaFoldDB" id="A0AAV4M059"/>
<dbReference type="InterPro" id="IPR015720">
    <property type="entry name" value="Emp24-like"/>
</dbReference>
<feature type="transmembrane region" description="Helical" evidence="8">
    <location>
        <begin position="187"/>
        <end position="208"/>
    </location>
</feature>
<evidence type="ECO:0000256" key="5">
    <source>
        <dbReference type="ARBA" id="ARBA00022989"/>
    </source>
</evidence>
<dbReference type="GeneID" id="94197071"/>
<dbReference type="GO" id="GO:0016020">
    <property type="term" value="C:membrane"/>
    <property type="evidence" value="ECO:0007669"/>
    <property type="project" value="UniProtKB-SubCell"/>
</dbReference>
<name>A0AAV4M059_BABCB</name>
<dbReference type="Pfam" id="PF01105">
    <property type="entry name" value="EMP24_GP25L"/>
    <property type="match status" value="1"/>
</dbReference>
<dbReference type="PROSITE" id="PS50866">
    <property type="entry name" value="GOLD"/>
    <property type="match status" value="1"/>
</dbReference>
<organism evidence="11 12">
    <name type="scientific">Babesia caballi</name>
    <dbReference type="NCBI Taxonomy" id="5871"/>
    <lineage>
        <taxon>Eukaryota</taxon>
        <taxon>Sar</taxon>
        <taxon>Alveolata</taxon>
        <taxon>Apicomplexa</taxon>
        <taxon>Aconoidasida</taxon>
        <taxon>Piroplasmida</taxon>
        <taxon>Babesiidae</taxon>
        <taxon>Babesia</taxon>
    </lineage>
</organism>
<reference evidence="11 12" key="1">
    <citation type="submission" date="2021-06" db="EMBL/GenBank/DDBJ databases">
        <title>Genome sequence of Babesia caballi.</title>
        <authorList>
            <person name="Yamagishi J."/>
            <person name="Kidaka T."/>
            <person name="Ochi A."/>
        </authorList>
    </citation>
    <scope>NUCLEOTIDE SEQUENCE [LARGE SCALE GENOMIC DNA]</scope>
    <source>
        <strain evidence="11">USDA-D6B2</strain>
    </source>
</reference>
<dbReference type="Proteomes" id="UP001497744">
    <property type="component" value="Unassembled WGS sequence"/>
</dbReference>
<keyword evidence="5 8" id="KW-1133">Transmembrane helix</keyword>
<keyword evidence="3 7" id="KW-0812">Transmembrane</keyword>
<evidence type="ECO:0000256" key="8">
    <source>
        <dbReference type="SAM" id="Phobius"/>
    </source>
</evidence>
<evidence type="ECO:0000256" key="2">
    <source>
        <dbReference type="ARBA" id="ARBA00007104"/>
    </source>
</evidence>
<evidence type="ECO:0000256" key="3">
    <source>
        <dbReference type="ARBA" id="ARBA00022692"/>
    </source>
</evidence>
<keyword evidence="4 9" id="KW-0732">Signal</keyword>
<evidence type="ECO:0000256" key="4">
    <source>
        <dbReference type="ARBA" id="ARBA00022729"/>
    </source>
</evidence>
<evidence type="ECO:0000313" key="12">
    <source>
        <dbReference type="Proteomes" id="UP001497744"/>
    </source>
</evidence>
<gene>
    <name evidence="11" type="ORF">BcabD6B2_50250</name>
</gene>
<dbReference type="RefSeq" id="XP_067717659.1">
    <property type="nucleotide sequence ID" value="XM_067861558.1"/>
</dbReference>
<evidence type="ECO:0000256" key="1">
    <source>
        <dbReference type="ARBA" id="ARBA00004479"/>
    </source>
</evidence>
<dbReference type="InterPro" id="IPR009038">
    <property type="entry name" value="GOLD_dom"/>
</dbReference>
<proteinExistence type="inferred from homology"/>
<dbReference type="EMBL" id="BPLF01000005">
    <property type="protein sequence ID" value="GIX65590.1"/>
    <property type="molecule type" value="Genomic_DNA"/>
</dbReference>
<feature type="signal peptide" evidence="9">
    <location>
        <begin position="1"/>
        <end position="20"/>
    </location>
</feature>
<comment type="similarity">
    <text evidence="2 7">Belongs to the EMP24/GP25L family.</text>
</comment>
<feature type="chain" id="PRO_5043573693" evidence="9">
    <location>
        <begin position="21"/>
        <end position="218"/>
    </location>
</feature>